<keyword evidence="2" id="KW-1185">Reference proteome</keyword>
<accession>A0A1I5YLL2</accession>
<organism evidence="1 2">
    <name type="scientific">Desemzia incerta</name>
    <dbReference type="NCBI Taxonomy" id="82801"/>
    <lineage>
        <taxon>Bacteria</taxon>
        <taxon>Bacillati</taxon>
        <taxon>Bacillota</taxon>
        <taxon>Bacilli</taxon>
        <taxon>Lactobacillales</taxon>
        <taxon>Carnobacteriaceae</taxon>
        <taxon>Desemzia</taxon>
    </lineage>
</organism>
<proteinExistence type="predicted"/>
<dbReference type="EMBL" id="FOXW01000009">
    <property type="protein sequence ID" value="SFQ44777.1"/>
    <property type="molecule type" value="Genomic_DNA"/>
</dbReference>
<name>A0A1I5YLL2_9LACT</name>
<dbReference type="STRING" id="82801.SAMN04488506_2081"/>
<gene>
    <name evidence="1" type="ORF">SAMN04488506_2081</name>
</gene>
<dbReference type="AlphaFoldDB" id="A0A1I5YLL2"/>
<evidence type="ECO:0000313" key="1">
    <source>
        <dbReference type="EMBL" id="SFQ44777.1"/>
    </source>
</evidence>
<sequence length="83" mass="9713">MLSTLSGLENIPFLNLIAIKFYPPKRLYSNQCREAVEFKLKNKLFFQNLTAVNLLLKRLFYTKDIKNNTNKFGGKNHATLYIK</sequence>
<reference evidence="1 2" key="1">
    <citation type="submission" date="2016-10" db="EMBL/GenBank/DDBJ databases">
        <authorList>
            <person name="de Groot N.N."/>
        </authorList>
    </citation>
    <scope>NUCLEOTIDE SEQUENCE [LARGE SCALE GENOMIC DNA]</scope>
    <source>
        <strain evidence="1 2">DSM 20581</strain>
    </source>
</reference>
<dbReference type="Proteomes" id="UP000199136">
    <property type="component" value="Unassembled WGS sequence"/>
</dbReference>
<protein>
    <submittedName>
        <fullName evidence="1">Uncharacterized protein</fullName>
    </submittedName>
</protein>
<evidence type="ECO:0000313" key="2">
    <source>
        <dbReference type="Proteomes" id="UP000199136"/>
    </source>
</evidence>